<evidence type="ECO:0008006" key="3">
    <source>
        <dbReference type="Google" id="ProtNLM"/>
    </source>
</evidence>
<accession>A6W8R5</accession>
<evidence type="ECO:0000313" key="2">
    <source>
        <dbReference type="Proteomes" id="UP000001116"/>
    </source>
</evidence>
<evidence type="ECO:0000313" key="1">
    <source>
        <dbReference type="EMBL" id="ABS03204.1"/>
    </source>
</evidence>
<dbReference type="Gene3D" id="1.10.246.150">
    <property type="match status" value="1"/>
</dbReference>
<dbReference type="KEGG" id="kra:Krad_1718"/>
<reference evidence="2" key="1">
    <citation type="journal article" date="2008" name="PLoS ONE">
        <title>Survival in nuclear waste, extreme resistance, and potential applications gleaned from the genome sequence of Kineococcus radiotolerans SRS30216.</title>
        <authorList>
            <person name="Bagwell C.E."/>
            <person name="Bhat S."/>
            <person name="Hawkins G.M."/>
            <person name="Smith B.W."/>
            <person name="Biswas T."/>
            <person name="Hoover T.R."/>
            <person name="Saunders E."/>
            <person name="Han C.S."/>
            <person name="Tsodikov O.V."/>
            <person name="Shimkets L.J."/>
        </authorList>
    </citation>
    <scope>NUCLEOTIDE SEQUENCE [LARGE SCALE GENOMIC DNA]</scope>
    <source>
        <strain evidence="2">ATCC BAA-149 / DSM 14245 / SRS30216</strain>
    </source>
</reference>
<dbReference type="Proteomes" id="UP000001116">
    <property type="component" value="Chromosome"/>
</dbReference>
<dbReference type="HOGENOM" id="CLU_1719906_0_0_11"/>
<dbReference type="RefSeq" id="WP_011981657.1">
    <property type="nucleotide sequence ID" value="NC_009664.2"/>
</dbReference>
<keyword evidence="2" id="KW-1185">Reference proteome</keyword>
<proteinExistence type="predicted"/>
<dbReference type="STRING" id="266940.Krad_1718"/>
<dbReference type="EMBL" id="CP000750">
    <property type="protein sequence ID" value="ABS03204.1"/>
    <property type="molecule type" value="Genomic_DNA"/>
</dbReference>
<dbReference type="AlphaFoldDB" id="A6W8R5"/>
<name>A6W8R5_KINRD</name>
<sequence length="152" mass="16652">MAYPLVLLEELKTRLGLEEFPSPTEAERAQAALDDAIGLVLDETKRTFRDAQGKPDVPSTVSTVIFASAKRSYQNPTGITSETVGPFAYRYGATGAFLTEDEKKALSRYGPTRSAGGLWSLGTTRGEDFSDTLWVNDQFGGDPIPWQTREGR</sequence>
<dbReference type="OrthoDB" id="5198656at2"/>
<protein>
    <recommendedName>
        <fullName evidence="3">Head-to-tail adaptor</fullName>
    </recommendedName>
</protein>
<gene>
    <name evidence="1" type="ordered locus">Krad_1718</name>
</gene>
<organism evidence="1 2">
    <name type="scientific">Kineococcus radiotolerans (strain ATCC BAA-149 / DSM 14245 / SRS30216)</name>
    <dbReference type="NCBI Taxonomy" id="266940"/>
    <lineage>
        <taxon>Bacteria</taxon>
        <taxon>Bacillati</taxon>
        <taxon>Actinomycetota</taxon>
        <taxon>Actinomycetes</taxon>
        <taxon>Kineosporiales</taxon>
        <taxon>Kineosporiaceae</taxon>
        <taxon>Kineococcus</taxon>
    </lineage>
</organism>
<dbReference type="InterPro" id="IPR053746">
    <property type="entry name" value="Viral_HT_Connector_Assembly"/>
</dbReference>